<dbReference type="InterPro" id="IPR051834">
    <property type="entry name" value="RING_finger_E3_ligase"/>
</dbReference>
<dbReference type="PROSITE" id="PS50089">
    <property type="entry name" value="ZF_RING_2"/>
    <property type="match status" value="1"/>
</dbReference>
<dbReference type="Pfam" id="PF13639">
    <property type="entry name" value="zf-RING_2"/>
    <property type="match status" value="1"/>
</dbReference>
<dbReference type="GO" id="GO:0005634">
    <property type="term" value="C:nucleus"/>
    <property type="evidence" value="ECO:0007669"/>
    <property type="project" value="TreeGrafter"/>
</dbReference>
<keyword evidence="1" id="KW-0479">Metal-binding</keyword>
<evidence type="ECO:0000256" key="1">
    <source>
        <dbReference type="ARBA" id="ARBA00022723"/>
    </source>
</evidence>
<evidence type="ECO:0000256" key="3">
    <source>
        <dbReference type="ARBA" id="ARBA00022833"/>
    </source>
</evidence>
<feature type="compositionally biased region" description="Low complexity" evidence="5">
    <location>
        <begin position="186"/>
        <end position="210"/>
    </location>
</feature>
<dbReference type="Proteomes" id="UP001165080">
    <property type="component" value="Unassembled WGS sequence"/>
</dbReference>
<evidence type="ECO:0000256" key="4">
    <source>
        <dbReference type="PROSITE-ProRule" id="PRU00175"/>
    </source>
</evidence>
<keyword evidence="8" id="KW-1185">Reference proteome</keyword>
<evidence type="ECO:0000259" key="6">
    <source>
        <dbReference type="PROSITE" id="PS50089"/>
    </source>
</evidence>
<evidence type="ECO:0000256" key="5">
    <source>
        <dbReference type="SAM" id="MobiDB-lite"/>
    </source>
</evidence>
<dbReference type="GO" id="GO:0061630">
    <property type="term" value="F:ubiquitin protein ligase activity"/>
    <property type="evidence" value="ECO:0007669"/>
    <property type="project" value="TreeGrafter"/>
</dbReference>
<dbReference type="SUPFAM" id="SSF57850">
    <property type="entry name" value="RING/U-box"/>
    <property type="match status" value="1"/>
</dbReference>
<dbReference type="GO" id="GO:0006511">
    <property type="term" value="P:ubiquitin-dependent protein catabolic process"/>
    <property type="evidence" value="ECO:0007669"/>
    <property type="project" value="TreeGrafter"/>
</dbReference>
<keyword evidence="2 4" id="KW-0863">Zinc-finger</keyword>
<protein>
    <recommendedName>
        <fullName evidence="6">RING-type domain-containing protein</fullName>
    </recommendedName>
</protein>
<feature type="domain" description="RING-type" evidence="6">
    <location>
        <begin position="578"/>
        <end position="619"/>
    </location>
</feature>
<comment type="caution">
    <text evidence="7">The sequence shown here is derived from an EMBL/GenBank/DDBJ whole genome shotgun (WGS) entry which is preliminary data.</text>
</comment>
<evidence type="ECO:0000313" key="8">
    <source>
        <dbReference type="Proteomes" id="UP001165080"/>
    </source>
</evidence>
<feature type="region of interest" description="Disordered" evidence="5">
    <location>
        <begin position="173"/>
        <end position="210"/>
    </location>
</feature>
<dbReference type="PANTHER" id="PTHR45931">
    <property type="entry name" value="SI:CH211-59O9.10"/>
    <property type="match status" value="1"/>
</dbReference>
<dbReference type="InterPro" id="IPR013083">
    <property type="entry name" value="Znf_RING/FYVE/PHD"/>
</dbReference>
<accession>A0A9W6BMD6</accession>
<evidence type="ECO:0000256" key="2">
    <source>
        <dbReference type="ARBA" id="ARBA00022771"/>
    </source>
</evidence>
<dbReference type="Gene3D" id="3.30.40.10">
    <property type="entry name" value="Zinc/RING finger domain, C3HC4 (zinc finger)"/>
    <property type="match status" value="1"/>
</dbReference>
<keyword evidence="3" id="KW-0862">Zinc</keyword>
<proteinExistence type="predicted"/>
<reference evidence="7 8" key="1">
    <citation type="journal article" date="2023" name="Commun. Biol.">
        <title>Reorganization of the ancestral sex-determining regions during the evolution of trioecy in Pleodorina starrii.</title>
        <authorList>
            <person name="Takahashi K."/>
            <person name="Suzuki S."/>
            <person name="Kawai-Toyooka H."/>
            <person name="Yamamoto K."/>
            <person name="Hamaji T."/>
            <person name="Ootsuki R."/>
            <person name="Yamaguchi H."/>
            <person name="Kawachi M."/>
            <person name="Higashiyama T."/>
            <person name="Nozaki H."/>
        </authorList>
    </citation>
    <scope>NUCLEOTIDE SEQUENCE [LARGE SCALE GENOMIC DNA]</scope>
    <source>
        <strain evidence="7 8">NIES-4479</strain>
    </source>
</reference>
<dbReference type="AlphaFoldDB" id="A0A9W6BMD6"/>
<dbReference type="EMBL" id="BRXU01000009">
    <property type="protein sequence ID" value="GLC54051.1"/>
    <property type="molecule type" value="Genomic_DNA"/>
</dbReference>
<dbReference type="InterPro" id="IPR001841">
    <property type="entry name" value="Znf_RING"/>
</dbReference>
<name>A0A9W6BMD6_9CHLO</name>
<gene>
    <name evidence="7" type="primary">PLEST001550</name>
    <name evidence="7" type="ORF">PLESTB_000818300</name>
</gene>
<feature type="compositionally biased region" description="Low complexity" evidence="5">
    <location>
        <begin position="256"/>
        <end position="287"/>
    </location>
</feature>
<dbReference type="SMART" id="SM00184">
    <property type="entry name" value="RING"/>
    <property type="match status" value="1"/>
</dbReference>
<sequence>MSDKICVNLCTPTDETPARPTKRIRPEVPVPKVLSLVDSDDDSPSVISQRRSQAVQAAERHPRMTAPWGAIEDQQVAPRSMVDPAPSFRPPSARYRRLPVAHQPYMNTNPSPIVIEDDDDDGDSNAHPTSLFRLLSSSTRQHGSGMNAGSNGLVSSALQSRAAAAAAVPGLVPTGDGFRVPPPQPQQLQQQGAQQQQQEYHQWQGQDEPGGQRRLSLQLLQHQLEQQQSPRPSVLVARPLRRLPRPATDSDAQSNGPTQIPSTQQQQQQSQPQSHQQSVQQGLSQGTVAGDQEDTDLRLAATLQAEEDERLARETARRLENEEHRRMMSRLDMLETLESANLAATEAAMATRRALAAAERGRRNDRVERLLRFGGGGGPDRDNQALRGMASQRGSIGLPRPGRAPGAGSLANLLGADAEDAALAAAMASGEEQSAAAAAAAEVGIGRRWNSRSLHDLIPAMMAMPMPLGFHRFLGGRGDADDGPGAQQAASRRARHAAYREHVTAMREQLVAAQRAGIPPHLLLSDRDFTPEDYELLCRLDERVENRKGAKDEQLAALPTETVGTEGRRRSDGCLATCTICMEEVAPGDVLKRLPCLHEFHGDCVDTWLKTKACCPICQRGLDA</sequence>
<dbReference type="CDD" id="cd16454">
    <property type="entry name" value="RING-H2_PA-TM-RING"/>
    <property type="match status" value="1"/>
</dbReference>
<feature type="region of interest" description="Disordered" evidence="5">
    <location>
        <begin position="245"/>
        <end position="291"/>
    </location>
</feature>
<dbReference type="PANTHER" id="PTHR45931:SF3">
    <property type="entry name" value="RING ZINC FINGER-CONTAINING PROTEIN"/>
    <property type="match status" value="1"/>
</dbReference>
<organism evidence="7 8">
    <name type="scientific">Pleodorina starrii</name>
    <dbReference type="NCBI Taxonomy" id="330485"/>
    <lineage>
        <taxon>Eukaryota</taxon>
        <taxon>Viridiplantae</taxon>
        <taxon>Chlorophyta</taxon>
        <taxon>core chlorophytes</taxon>
        <taxon>Chlorophyceae</taxon>
        <taxon>CS clade</taxon>
        <taxon>Chlamydomonadales</taxon>
        <taxon>Volvocaceae</taxon>
        <taxon>Pleodorina</taxon>
    </lineage>
</organism>
<evidence type="ECO:0000313" key="7">
    <source>
        <dbReference type="EMBL" id="GLC54051.1"/>
    </source>
</evidence>
<dbReference type="GO" id="GO:0008270">
    <property type="term" value="F:zinc ion binding"/>
    <property type="evidence" value="ECO:0007669"/>
    <property type="project" value="UniProtKB-KW"/>
</dbReference>